<feature type="region of interest" description="Disordered" evidence="2">
    <location>
        <begin position="1567"/>
        <end position="1590"/>
    </location>
</feature>
<evidence type="ECO:0000256" key="2">
    <source>
        <dbReference type="SAM" id="MobiDB-lite"/>
    </source>
</evidence>
<feature type="region of interest" description="Disordered" evidence="2">
    <location>
        <begin position="335"/>
        <end position="385"/>
    </location>
</feature>
<feature type="region of interest" description="Disordered" evidence="2">
    <location>
        <begin position="776"/>
        <end position="808"/>
    </location>
</feature>
<feature type="compositionally biased region" description="Low complexity" evidence="2">
    <location>
        <begin position="856"/>
        <end position="867"/>
    </location>
</feature>
<feature type="region of interest" description="Disordered" evidence="2">
    <location>
        <begin position="1120"/>
        <end position="1196"/>
    </location>
</feature>
<evidence type="ECO:0000313" key="3">
    <source>
        <dbReference type="EMBL" id="CCI42931.1"/>
    </source>
</evidence>
<dbReference type="OrthoDB" id="116474at2759"/>
<feature type="compositionally biased region" description="Basic and acidic residues" evidence="2">
    <location>
        <begin position="1379"/>
        <end position="1396"/>
    </location>
</feature>
<feature type="region of interest" description="Disordered" evidence="2">
    <location>
        <begin position="1"/>
        <end position="20"/>
    </location>
</feature>
<feature type="compositionally biased region" description="Acidic residues" evidence="2">
    <location>
        <begin position="1463"/>
        <end position="1475"/>
    </location>
</feature>
<sequence length="2187" mass="248532">MKITDQKPNHTQKTDYKQQKEKELMRLRTAKLVITNSVNERLRHEAEERKKKIELKYLDQKIRERNRVLYYRRMIPTSDKKVVVNKKEETTDFPRERKPMVPRFKIRRKREEERSVRQKSDDGMKSQSATECTQKTSDILGLKEGIIERHKEQNKAKNRQVRKKRKPNVPRESEVERSRQKPSEETLKRRQRAREAMKLQRKRRQENIAKERQSQIEAKQRLQAKLEQLEKVRLIQLQRSKKYKLNEHPLYVMDTCKEEVAPTSDCLVHSEVDFASTLMIDEKVLSGENHGANHLETESKQNEVSRHRVDKLKELQERASLLSAQLDQLRASGNRRNVSCNETGNSPEKVGNQCSAGPMSKKAYDGDSSHSSGQDDRITEHPLIVSPVRQRCAESSQDVIEKPVNKVEDSVTLVDLNGAFTIRTSLLASNQSYSSPHSAKDASESVSELSLSTDLKMSTNTLLQFSAHSVDSLKLQNGFKFSLKNEADDPLEHLLKQENDSLSVFDYYARELYDLQQQTRVTEHKREHSFKDPRDTAETIGIEAGAATLADEAVQGFSTNELENLKATKHNEDLKITETAIVKIEPSTGPLLETKFDDVRSVEATTCIIENSSSEDAMKKSDRVVHLDVSELDMQKTMQQRSYKVDQLKDFHHSSPALFSPDTLSKHLLAAVEFRDHIHEAQLKVCLLEKTRELEQAQRDTVSYALALKNEVDQNYMQQRVQLEQSIAEKRSEEQLQDAIEKLEMKNNEKSAQFEQEAKRLQEELKRERFREREAQTVDLVRQNPQLTEQDSQIESLTGSTDSNTIPPVSKSIATELEEYDSESFEHLDDTRESKATQNTSTVLENVHSDAEIDDQYSSSSDSQSQSRETEIPSDTHSTSSREIESTQYDRNGSSSGSNTFESEPPKTDETFDSEARSVSEKNIEDKKVILNASIESASDYVDDFDVTATIKSSMSGGSIKDDEDIGDGSKELEASVKEDSVQSYPESITSVTSVSIQDNIDVDENQLQASSMDDFDVPDQMTTSLNAEEQALLQKYLLTVKEGLQREITAIEMFYQAEGAKYEEEQQGISQNCKAVSRQKNVRMQLRAAKAKCSASIAACKAEYYQDILHFQQSLHRGARGGTAKDDARIGVQPVERIDRRQRKEPISSEKEEMLDQDASSNEDYGSFDEVSDEAERSVPDYQSEPSKKSESFIASEISAEEKSIQSVEVPSIQSAANDSQVYDDDDFVSSIQSENVATSDAKSLIVLEEVPTEDSNTTKQLEEQFVHLQSLKMEYSQPNKRISDNKIEQKLQRVEQLIELKKEMLIHERDRLHKEYAYQETDELAKKVLEVDVYSKAREKESDIQFDERVTGLKEDYERLIRSTKLVTSERSVAGSDNHEKRSDISQVSEKSEEIYEADSFEETGEDGPQSEAPSELDEGATEATHATDSHSTNRSIEEVQIVVTSVSAPSLAIDSAASEASEDIAEPSDEDVADKSMETSIYESSFEQSSTSDRPEEMPSERKQTEMYTQSSIDSKSEISEVKILDQAEAIPESLATIRNVPNVRFDKESNDLKEFKGDAGYETSFEEVSASESEKRQDPSSPLLLKDDEEAPKEDLDCMAQVISSQTAQISDQFVACQVAFNESYSVVQELQSSHEPENVSEDSLQAQAERIKSLNILLHEKEKLVRRVHKKIAREREKESLGVEEDKLLQLLGRMEEQLEFDTTILDALRQQNAHSRVDFERRKRKFEGKWMAKANCLNDLLRGYVHVEEAISPTQPCNDVGNQRTSTFSLDRLIEFDFVESAVPPNTEASRLEQSTQTSSTYPTIAGDTICDQDHPVASLKFHVPVSVVSESLRITEVPTPIDHLGSFDHVEDVEPVEASILSITDDTTLIDQKDTALEHLSKNPITNVTLEQEESVLRKEDRAQRISAHLFAELHQETLSEFVQVELTLRSRERLSDLIHRLLRNWIAKYRCTKASVLTTHISTILITEAITDHLLIERMHARPSIDTVAIPEDHSTDRILSLSAFSNDWSPMIIKRFGKQFLANIHCGSIQDCDTGLQEYAAKDVAHSAIKELVSHGMKEGDWIRVAENAEYVSTQRFLLDEALTNLDPCEQYEAIWSQAKHIPNISDFLLYWLSQQVLPNIEPDESQQYGDVNFLQKSNFLKKRSLSLLGSQHLIEERGLTKRLTDALMVDMIEECLQ</sequence>
<feature type="compositionally biased region" description="Polar residues" evidence="2">
    <location>
        <begin position="886"/>
        <end position="902"/>
    </location>
</feature>
<feature type="region of interest" description="Disordered" evidence="2">
    <location>
        <begin position="89"/>
        <end position="136"/>
    </location>
</feature>
<feature type="region of interest" description="Disordered" evidence="2">
    <location>
        <begin position="148"/>
        <end position="192"/>
    </location>
</feature>
<proteinExistence type="predicted"/>
<name>A0A024G7V5_9STRA</name>
<feature type="coiled-coil region" evidence="1">
    <location>
        <begin position="729"/>
        <end position="771"/>
    </location>
</feature>
<feature type="region of interest" description="Disordered" evidence="2">
    <location>
        <begin position="1457"/>
        <end position="1521"/>
    </location>
</feature>
<feature type="compositionally biased region" description="Polar residues" evidence="2">
    <location>
        <begin position="1481"/>
        <end position="1495"/>
    </location>
</feature>
<feature type="compositionally biased region" description="Basic and acidic residues" evidence="2">
    <location>
        <begin position="1137"/>
        <end position="1155"/>
    </location>
</feature>
<keyword evidence="1" id="KW-0175">Coiled coil</keyword>
<feature type="compositionally biased region" description="Basic and acidic residues" evidence="2">
    <location>
        <begin position="89"/>
        <end position="99"/>
    </location>
</feature>
<feature type="compositionally biased region" description="Polar residues" evidence="2">
    <location>
        <begin position="125"/>
        <end position="136"/>
    </location>
</feature>
<feature type="coiled-coil region" evidence="1">
    <location>
        <begin position="212"/>
        <end position="239"/>
    </location>
</feature>
<protein>
    <submittedName>
        <fullName evidence="3">Uncharacterized protein</fullName>
    </submittedName>
</protein>
<feature type="compositionally biased region" description="Acidic residues" evidence="2">
    <location>
        <begin position="1397"/>
        <end position="1408"/>
    </location>
</feature>
<feature type="compositionally biased region" description="Basic residues" evidence="2">
    <location>
        <begin position="156"/>
        <end position="168"/>
    </location>
</feature>
<dbReference type="Proteomes" id="UP000053237">
    <property type="component" value="Unassembled WGS sequence"/>
</dbReference>
<feature type="compositionally biased region" description="Polar residues" evidence="2">
    <location>
        <begin position="335"/>
        <end position="346"/>
    </location>
</feature>
<feature type="compositionally biased region" description="Basic and acidic residues" evidence="2">
    <location>
        <begin position="824"/>
        <end position="835"/>
    </location>
</feature>
<dbReference type="EMBL" id="CAIX01000041">
    <property type="protein sequence ID" value="CCI42931.1"/>
    <property type="molecule type" value="Genomic_DNA"/>
</dbReference>
<organism evidence="3 4">
    <name type="scientific">Albugo candida</name>
    <dbReference type="NCBI Taxonomy" id="65357"/>
    <lineage>
        <taxon>Eukaryota</taxon>
        <taxon>Sar</taxon>
        <taxon>Stramenopiles</taxon>
        <taxon>Oomycota</taxon>
        <taxon>Peronosporomycetes</taxon>
        <taxon>Albuginales</taxon>
        <taxon>Albuginaceae</taxon>
        <taxon>Albugo</taxon>
    </lineage>
</organism>
<feature type="region of interest" description="Disordered" evidence="2">
    <location>
        <begin position="1370"/>
        <end position="1439"/>
    </location>
</feature>
<gene>
    <name evidence="3" type="ORF">BN9_037150</name>
</gene>
<feature type="compositionally biased region" description="Polar residues" evidence="2">
    <location>
        <begin position="1427"/>
        <end position="1437"/>
    </location>
</feature>
<feature type="compositionally biased region" description="Basic and acidic residues" evidence="2">
    <location>
        <begin position="362"/>
        <end position="380"/>
    </location>
</feature>
<evidence type="ECO:0000313" key="4">
    <source>
        <dbReference type="Proteomes" id="UP000053237"/>
    </source>
</evidence>
<feature type="region of interest" description="Disordered" evidence="2">
    <location>
        <begin position="821"/>
        <end position="927"/>
    </location>
</feature>
<feature type="compositionally biased region" description="Basic and acidic residues" evidence="2">
    <location>
        <begin position="904"/>
        <end position="927"/>
    </location>
</feature>
<keyword evidence="4" id="KW-1185">Reference proteome</keyword>
<feature type="compositionally biased region" description="Basic and acidic residues" evidence="2">
    <location>
        <begin position="109"/>
        <end position="124"/>
    </location>
</feature>
<feature type="compositionally biased region" description="Basic and acidic residues" evidence="2">
    <location>
        <begin position="169"/>
        <end position="192"/>
    </location>
</feature>
<reference evidence="3 4" key="1">
    <citation type="submission" date="2012-05" db="EMBL/GenBank/DDBJ databases">
        <title>Recombination and specialization in a pathogen metapopulation.</title>
        <authorList>
            <person name="Gardiner A."/>
            <person name="Kemen E."/>
            <person name="Schultz-Larsen T."/>
            <person name="MacLean D."/>
            <person name="Van Oosterhout C."/>
            <person name="Jones J.D.G."/>
        </authorList>
    </citation>
    <scope>NUCLEOTIDE SEQUENCE [LARGE SCALE GENOMIC DNA]</scope>
    <source>
        <strain evidence="3 4">Ac Nc2</strain>
    </source>
</reference>
<comment type="caution">
    <text evidence="3">The sequence shown here is derived from an EMBL/GenBank/DDBJ whole genome shotgun (WGS) entry which is preliminary data.</text>
</comment>
<accession>A0A024G7V5</accession>
<evidence type="ECO:0000256" key="1">
    <source>
        <dbReference type="SAM" id="Coils"/>
    </source>
</evidence>
<dbReference type="InParanoid" id="A0A024G7V5"/>
<feature type="compositionally biased region" description="Basic and acidic residues" evidence="2">
    <location>
        <begin position="1496"/>
        <end position="1508"/>
    </location>
</feature>
<feature type="compositionally biased region" description="Polar residues" evidence="2">
    <location>
        <begin position="783"/>
        <end position="807"/>
    </location>
</feature>